<dbReference type="eggNOG" id="COG3502">
    <property type="taxonomic scope" value="Bacteria"/>
</dbReference>
<gene>
    <name evidence="1" type="ordered locus">ANT_28700</name>
</gene>
<protein>
    <recommendedName>
        <fullName evidence="3">DUF952 domain-containing protein</fullName>
    </recommendedName>
</protein>
<dbReference type="AlphaFoldDB" id="E8N1F3"/>
<sequence length="120" mass="13491">MILFHILTASDWERARVEGTYRPESLNHEGFIHFSMRDQLLRVANTLFQGKRDLVVIEVESALLQAPLHLEPPLEGGRELFPHLYGALNLDAVRAVGRLSPEGDGAFVRFPDLHPISTHG</sequence>
<dbReference type="PANTHER" id="PTHR34129:SF1">
    <property type="entry name" value="DUF952 DOMAIN-CONTAINING PROTEIN"/>
    <property type="match status" value="1"/>
</dbReference>
<dbReference type="RefSeq" id="WP_013561241.1">
    <property type="nucleotide sequence ID" value="NC_014960.1"/>
</dbReference>
<dbReference type="Proteomes" id="UP000008922">
    <property type="component" value="Chromosome"/>
</dbReference>
<dbReference type="PANTHER" id="PTHR34129">
    <property type="entry name" value="BLR1139 PROTEIN"/>
    <property type="match status" value="1"/>
</dbReference>
<organism evidence="1 2">
    <name type="scientific">Anaerolinea thermophila (strain DSM 14523 / JCM 11388 / NBRC 100420 / UNI-1)</name>
    <dbReference type="NCBI Taxonomy" id="926569"/>
    <lineage>
        <taxon>Bacteria</taxon>
        <taxon>Bacillati</taxon>
        <taxon>Chloroflexota</taxon>
        <taxon>Anaerolineae</taxon>
        <taxon>Anaerolineales</taxon>
        <taxon>Anaerolineaceae</taxon>
        <taxon>Anaerolinea</taxon>
    </lineage>
</organism>
<dbReference type="HOGENOM" id="CLU_129452_1_2_0"/>
<proteinExistence type="predicted"/>
<name>E8N1F3_ANATU</name>
<dbReference type="InParanoid" id="E8N1F3"/>
<keyword evidence="2" id="KW-1185">Reference proteome</keyword>
<evidence type="ECO:0000313" key="1">
    <source>
        <dbReference type="EMBL" id="BAJ64896.1"/>
    </source>
</evidence>
<dbReference type="InterPro" id="IPR009297">
    <property type="entry name" value="DUF952"/>
</dbReference>
<accession>E8N1F3</accession>
<dbReference type="EMBL" id="AP012029">
    <property type="protein sequence ID" value="BAJ64896.1"/>
    <property type="molecule type" value="Genomic_DNA"/>
</dbReference>
<evidence type="ECO:0008006" key="3">
    <source>
        <dbReference type="Google" id="ProtNLM"/>
    </source>
</evidence>
<dbReference type="SUPFAM" id="SSF56399">
    <property type="entry name" value="ADP-ribosylation"/>
    <property type="match status" value="1"/>
</dbReference>
<reference evidence="1 2" key="1">
    <citation type="submission" date="2010-12" db="EMBL/GenBank/DDBJ databases">
        <title>Whole genome sequence of Anaerolinea thermophila UNI-1.</title>
        <authorList>
            <person name="Narita-Yamada S."/>
            <person name="Kishi E."/>
            <person name="Watanabe Y."/>
            <person name="Takasaki K."/>
            <person name="Ankai A."/>
            <person name="Oguchi A."/>
            <person name="Fukui S."/>
            <person name="Takahashi M."/>
            <person name="Yashiro I."/>
            <person name="Hosoyama A."/>
            <person name="Sekiguchi Y."/>
            <person name="Hanada S."/>
            <person name="Fujita N."/>
        </authorList>
    </citation>
    <scope>NUCLEOTIDE SEQUENCE [LARGE SCALE GENOMIC DNA]</scope>
    <source>
        <strain evidence="2">DSM 14523 / JCM 11388 / NBRC 100420 / UNI-1</strain>
    </source>
</reference>
<dbReference type="Pfam" id="PF06108">
    <property type="entry name" value="DUF952"/>
    <property type="match status" value="1"/>
</dbReference>
<dbReference type="Gene3D" id="3.20.170.20">
    <property type="entry name" value="Protein of unknown function DUF952"/>
    <property type="match status" value="1"/>
</dbReference>
<evidence type="ECO:0000313" key="2">
    <source>
        <dbReference type="Proteomes" id="UP000008922"/>
    </source>
</evidence>
<dbReference type="STRING" id="926569.ANT_28700"/>
<dbReference type="KEGG" id="atm:ANT_28700"/>